<name>A0A4Y9ZIK8_9AGAM</name>
<dbReference type="Gene3D" id="1.10.443.10">
    <property type="entry name" value="Intergrase catalytic core"/>
    <property type="match status" value="1"/>
</dbReference>
<dbReference type="GO" id="GO:0015074">
    <property type="term" value="P:DNA integration"/>
    <property type="evidence" value="ECO:0007669"/>
    <property type="project" value="InterPro"/>
</dbReference>
<keyword evidence="1" id="KW-0233">DNA recombination</keyword>
<feature type="signal peptide" evidence="2">
    <location>
        <begin position="1"/>
        <end position="24"/>
    </location>
</feature>
<dbReference type="InterPro" id="IPR011010">
    <property type="entry name" value="DNA_brk_join_enz"/>
</dbReference>
<dbReference type="InterPro" id="IPR052925">
    <property type="entry name" value="Phage_Integrase-like_Recomb"/>
</dbReference>
<keyword evidence="4" id="KW-1185">Reference proteome</keyword>
<dbReference type="OrthoDB" id="2678913at2759"/>
<proteinExistence type="predicted"/>
<dbReference type="PANTHER" id="PTHR34605">
    <property type="entry name" value="PHAGE_INTEGRASE DOMAIN-CONTAINING PROTEIN"/>
    <property type="match status" value="1"/>
</dbReference>
<evidence type="ECO:0000256" key="1">
    <source>
        <dbReference type="ARBA" id="ARBA00023172"/>
    </source>
</evidence>
<gene>
    <name evidence="3" type="ORF">EWM64_g9728</name>
</gene>
<dbReference type="AlphaFoldDB" id="A0A4Y9ZIK8"/>
<dbReference type="GO" id="GO:0003677">
    <property type="term" value="F:DNA binding"/>
    <property type="evidence" value="ECO:0007669"/>
    <property type="project" value="InterPro"/>
</dbReference>
<evidence type="ECO:0000313" key="4">
    <source>
        <dbReference type="Proteomes" id="UP000298061"/>
    </source>
</evidence>
<organism evidence="3 4">
    <name type="scientific">Hericium alpestre</name>
    <dbReference type="NCBI Taxonomy" id="135208"/>
    <lineage>
        <taxon>Eukaryota</taxon>
        <taxon>Fungi</taxon>
        <taxon>Dikarya</taxon>
        <taxon>Basidiomycota</taxon>
        <taxon>Agaricomycotina</taxon>
        <taxon>Agaricomycetes</taxon>
        <taxon>Russulales</taxon>
        <taxon>Hericiaceae</taxon>
        <taxon>Hericium</taxon>
    </lineage>
</organism>
<protein>
    <submittedName>
        <fullName evidence="3">Uncharacterized protein</fullName>
    </submittedName>
</protein>
<sequence length="205" mass="22685">MQGTFTHAAVWACAAAAFYGVARLGEVTTRTLQSFDASKHVTPSCLRPGRDRNDLIVTVLSLPITKTAPDGEDIYWARQVNGADPDDTMLNHLSINAPRANEHLFTHTVKGQCRPLSHACFLQHVNTILCVPGSQPIYGHGFRIGGTLEYLLCGIPFEAVKAKGRWASDAFHVYLRQHAQILAPHMQPHPELHTHFLQYTIPSVN</sequence>
<dbReference type="PANTHER" id="PTHR34605:SF3">
    <property type="entry name" value="P CELL-TYPE AGGLUTINATION PROTEIN MAP4-LIKE-RELATED"/>
    <property type="match status" value="1"/>
</dbReference>
<dbReference type="STRING" id="135208.A0A4Y9ZIK8"/>
<keyword evidence="2" id="KW-0732">Signal</keyword>
<reference evidence="3 4" key="1">
    <citation type="submission" date="2019-02" db="EMBL/GenBank/DDBJ databases">
        <title>Genome sequencing of the rare red list fungi Hericium alpestre (H. flagellum).</title>
        <authorList>
            <person name="Buettner E."/>
            <person name="Kellner H."/>
        </authorList>
    </citation>
    <scope>NUCLEOTIDE SEQUENCE [LARGE SCALE GENOMIC DNA]</scope>
    <source>
        <strain evidence="3 4">DSM 108284</strain>
    </source>
</reference>
<dbReference type="GO" id="GO:0006310">
    <property type="term" value="P:DNA recombination"/>
    <property type="evidence" value="ECO:0007669"/>
    <property type="project" value="UniProtKB-KW"/>
</dbReference>
<dbReference type="Proteomes" id="UP000298061">
    <property type="component" value="Unassembled WGS sequence"/>
</dbReference>
<dbReference type="InterPro" id="IPR013762">
    <property type="entry name" value="Integrase-like_cat_sf"/>
</dbReference>
<dbReference type="SUPFAM" id="SSF56349">
    <property type="entry name" value="DNA breaking-rejoining enzymes"/>
    <property type="match status" value="1"/>
</dbReference>
<evidence type="ECO:0000313" key="3">
    <source>
        <dbReference type="EMBL" id="TFY74284.1"/>
    </source>
</evidence>
<evidence type="ECO:0000256" key="2">
    <source>
        <dbReference type="SAM" id="SignalP"/>
    </source>
</evidence>
<dbReference type="EMBL" id="SFCI01002176">
    <property type="protein sequence ID" value="TFY74284.1"/>
    <property type="molecule type" value="Genomic_DNA"/>
</dbReference>
<feature type="chain" id="PRO_5021295280" evidence="2">
    <location>
        <begin position="25"/>
        <end position="205"/>
    </location>
</feature>
<accession>A0A4Y9ZIK8</accession>
<comment type="caution">
    <text evidence="3">The sequence shown here is derived from an EMBL/GenBank/DDBJ whole genome shotgun (WGS) entry which is preliminary data.</text>
</comment>